<organism evidence="3 4">
    <name type="scientific">Vibrio agarivorans</name>
    <dbReference type="NCBI Taxonomy" id="153622"/>
    <lineage>
        <taxon>Bacteria</taxon>
        <taxon>Pseudomonadati</taxon>
        <taxon>Pseudomonadota</taxon>
        <taxon>Gammaproteobacteria</taxon>
        <taxon>Vibrionales</taxon>
        <taxon>Vibrionaceae</taxon>
        <taxon>Vibrio</taxon>
    </lineage>
</organism>
<feature type="domain" description="Glucose/Sorbosone dehydrogenase" evidence="2">
    <location>
        <begin position="31"/>
        <end position="354"/>
    </location>
</feature>
<dbReference type="InterPro" id="IPR011042">
    <property type="entry name" value="6-blade_b-propeller_TolB-like"/>
</dbReference>
<dbReference type="InterPro" id="IPR012938">
    <property type="entry name" value="Glc/Sorbosone_DH"/>
</dbReference>
<feature type="signal peptide" evidence="1">
    <location>
        <begin position="1"/>
        <end position="19"/>
    </location>
</feature>
<evidence type="ECO:0000313" key="4">
    <source>
        <dbReference type="Proteomes" id="UP001169719"/>
    </source>
</evidence>
<dbReference type="Pfam" id="PF07995">
    <property type="entry name" value="GSDH"/>
    <property type="match status" value="1"/>
</dbReference>
<dbReference type="EC" id="1.1.5.-" evidence="3"/>
<feature type="chain" id="PRO_5047138479" evidence="1">
    <location>
        <begin position="20"/>
        <end position="359"/>
    </location>
</feature>
<dbReference type="InterPro" id="IPR011041">
    <property type="entry name" value="Quinoprot_gluc/sorb_DH_b-prop"/>
</dbReference>
<accession>A0ABT7XYJ2</accession>
<protein>
    <submittedName>
        <fullName evidence="3">PQQ-dependent sugar dehydrogenase</fullName>
        <ecNumber evidence="3">1.1.5.-</ecNumber>
    </submittedName>
</protein>
<sequence>MKFISLSLLTLLLSPISLAASYDVEEIANDLNIPWGIEFVSDHQMIVTEKSGQISLLDIVSGEKTQLHQVHDVDTSGQGGLLDVAHIRDTQGNVTLYFSYSKTSKNGTTLAIAKGHLSDNELSSFEDIFIADAHSDTSRHFGSRIAIVNGYLMITLGDRGERDNGQDTTNHAASILRLDLEGNPPIDNPFNHQQDARAEIWSYGHRNPQGLFFDVDTQTLWSVEHGPRGGDEINRIEKGANYGWARVSHGREYWGPLAVGEATTLPGMVDPELVYIPSIAPSNLVLYRGNIYPELDGKLLIGALKLAHINVVDISGNTLKEHSRLLESLNQRIRDITIAPDDHLYFSTDNGNIYRLVIK</sequence>
<dbReference type="Proteomes" id="UP001169719">
    <property type="component" value="Unassembled WGS sequence"/>
</dbReference>
<comment type="caution">
    <text evidence="3">The sequence shown here is derived from an EMBL/GenBank/DDBJ whole genome shotgun (WGS) entry which is preliminary data.</text>
</comment>
<dbReference type="SUPFAM" id="SSF50952">
    <property type="entry name" value="Soluble quinoprotein glucose dehydrogenase"/>
    <property type="match status" value="1"/>
</dbReference>
<evidence type="ECO:0000259" key="2">
    <source>
        <dbReference type="Pfam" id="PF07995"/>
    </source>
</evidence>
<keyword evidence="3" id="KW-0560">Oxidoreductase</keyword>
<dbReference type="PANTHER" id="PTHR19328">
    <property type="entry name" value="HEDGEHOG-INTERACTING PROTEIN"/>
    <property type="match status" value="1"/>
</dbReference>
<evidence type="ECO:0000313" key="3">
    <source>
        <dbReference type="EMBL" id="MDN2480853.1"/>
    </source>
</evidence>
<dbReference type="RefSeq" id="WP_289961013.1">
    <property type="nucleotide sequence ID" value="NZ_JAUEOZ010000001.1"/>
</dbReference>
<dbReference type="PANTHER" id="PTHR19328:SF75">
    <property type="entry name" value="ALDOSE SUGAR DEHYDROGENASE YLII"/>
    <property type="match status" value="1"/>
</dbReference>
<keyword evidence="4" id="KW-1185">Reference proteome</keyword>
<dbReference type="Gene3D" id="2.120.10.30">
    <property type="entry name" value="TolB, C-terminal domain"/>
    <property type="match status" value="1"/>
</dbReference>
<dbReference type="EMBL" id="JAUEOZ010000001">
    <property type="protein sequence ID" value="MDN2480853.1"/>
    <property type="molecule type" value="Genomic_DNA"/>
</dbReference>
<name>A0ABT7XYJ2_9VIBR</name>
<keyword evidence="1" id="KW-0732">Signal</keyword>
<gene>
    <name evidence="3" type="ORF">QWJ08_05555</name>
</gene>
<dbReference type="GO" id="GO:0016491">
    <property type="term" value="F:oxidoreductase activity"/>
    <property type="evidence" value="ECO:0007669"/>
    <property type="project" value="UniProtKB-KW"/>
</dbReference>
<proteinExistence type="predicted"/>
<evidence type="ECO:0000256" key="1">
    <source>
        <dbReference type="SAM" id="SignalP"/>
    </source>
</evidence>
<reference evidence="3" key="1">
    <citation type="submission" date="2024-05" db="EMBL/GenBank/DDBJ databases">
        <title>Genome Sequences of Four Agar- Degrading Marine Bacteria.</title>
        <authorList>
            <person name="Phillips E.K."/>
            <person name="Shaffer J.C."/>
            <person name="Henson M.W."/>
            <person name="Temperton B."/>
            <person name="Thrash C.J."/>
            <person name="Martin M.O."/>
        </authorList>
    </citation>
    <scope>NUCLEOTIDE SEQUENCE</scope>
    <source>
        <strain evidence="3">EKP203</strain>
    </source>
</reference>